<gene>
    <name evidence="2" type="ORF">TAV2_LOCUS20814</name>
</gene>
<feature type="non-terminal residue" evidence="2">
    <location>
        <position position="195"/>
    </location>
</feature>
<evidence type="ECO:0000259" key="1">
    <source>
        <dbReference type="SMART" id="SM00579"/>
    </source>
</evidence>
<accession>A0AAU9SNT1</accession>
<sequence>MSDSVKVNIDVDFKFNLEEDEYLSERNTIYNLLNNFSDVGGMTISRKTLKLIYRLRHMNPLPKFRDLTRLRITMSLNSSLELLPIVLERCPNLKRLILKLDYNDYREAVAEATEINLSNVLSNSLVSSLEYVEIKSPTKEKPITTWRLVRYFLGNATLLKKLVLRLNVSDTREKHDPAYLKEFFDSERRSHLCQF</sequence>
<dbReference type="SMART" id="SM00579">
    <property type="entry name" value="FBD"/>
    <property type="match status" value="1"/>
</dbReference>
<dbReference type="PANTHER" id="PTHR31900">
    <property type="entry name" value="F-BOX/RNI SUPERFAMILY PROTEIN-RELATED"/>
    <property type="match status" value="1"/>
</dbReference>
<protein>
    <recommendedName>
        <fullName evidence="1">FBD domain-containing protein</fullName>
    </recommendedName>
</protein>
<organism evidence="2 3">
    <name type="scientific">Thlaspi arvense</name>
    <name type="common">Field penny-cress</name>
    <dbReference type="NCBI Taxonomy" id="13288"/>
    <lineage>
        <taxon>Eukaryota</taxon>
        <taxon>Viridiplantae</taxon>
        <taxon>Streptophyta</taxon>
        <taxon>Embryophyta</taxon>
        <taxon>Tracheophyta</taxon>
        <taxon>Spermatophyta</taxon>
        <taxon>Magnoliopsida</taxon>
        <taxon>eudicotyledons</taxon>
        <taxon>Gunneridae</taxon>
        <taxon>Pentapetalae</taxon>
        <taxon>rosids</taxon>
        <taxon>malvids</taxon>
        <taxon>Brassicales</taxon>
        <taxon>Brassicaceae</taxon>
        <taxon>Thlaspideae</taxon>
        <taxon>Thlaspi</taxon>
    </lineage>
</organism>
<proteinExistence type="predicted"/>
<keyword evidence="3" id="KW-1185">Reference proteome</keyword>
<dbReference type="Pfam" id="PF08387">
    <property type="entry name" value="FBD"/>
    <property type="match status" value="1"/>
</dbReference>
<name>A0AAU9SNT1_THLAR</name>
<dbReference type="Proteomes" id="UP000836841">
    <property type="component" value="Chromosome 6"/>
</dbReference>
<dbReference type="InterPro" id="IPR006566">
    <property type="entry name" value="FBD"/>
</dbReference>
<dbReference type="AlphaFoldDB" id="A0AAU9SNT1"/>
<evidence type="ECO:0000313" key="3">
    <source>
        <dbReference type="Proteomes" id="UP000836841"/>
    </source>
</evidence>
<dbReference type="EMBL" id="OU466862">
    <property type="protein sequence ID" value="CAH2071511.1"/>
    <property type="molecule type" value="Genomic_DNA"/>
</dbReference>
<feature type="domain" description="FBD" evidence="1">
    <location>
        <begin position="123"/>
        <end position="195"/>
    </location>
</feature>
<dbReference type="InterPro" id="IPR050232">
    <property type="entry name" value="FBL13/AtMIF1-like"/>
</dbReference>
<evidence type="ECO:0000313" key="2">
    <source>
        <dbReference type="EMBL" id="CAH2071511.1"/>
    </source>
</evidence>
<reference evidence="2 3" key="1">
    <citation type="submission" date="2022-03" db="EMBL/GenBank/DDBJ databases">
        <authorList>
            <person name="Nunn A."/>
            <person name="Chopra R."/>
            <person name="Nunn A."/>
            <person name="Contreras Garrido A."/>
        </authorList>
    </citation>
    <scope>NUCLEOTIDE SEQUENCE [LARGE SCALE GENOMIC DNA]</scope>
</reference>
<dbReference type="PANTHER" id="PTHR31900:SF25">
    <property type="entry name" value="FBD DOMAIN-CONTAINING PROTEIN"/>
    <property type="match status" value="1"/>
</dbReference>